<accession>A0A1E1LBC8</accession>
<dbReference type="Pfam" id="PF11917">
    <property type="entry name" value="DUF3435"/>
    <property type="match status" value="1"/>
</dbReference>
<proteinExistence type="predicted"/>
<name>A0A1E1LBC8_9HELO</name>
<protein>
    <recommendedName>
        <fullName evidence="2">C2H2-type domain-containing protein</fullName>
    </recommendedName>
</protein>
<feature type="domain" description="C2H2-type" evidence="2">
    <location>
        <begin position="700"/>
        <end position="721"/>
    </location>
</feature>
<feature type="region of interest" description="Disordered" evidence="1">
    <location>
        <begin position="1"/>
        <end position="62"/>
    </location>
</feature>
<dbReference type="InterPro" id="IPR021842">
    <property type="entry name" value="DUF3435"/>
</dbReference>
<feature type="compositionally biased region" description="Acidic residues" evidence="1">
    <location>
        <begin position="25"/>
        <end position="56"/>
    </location>
</feature>
<sequence>MPRVRNTADVPILDDENTSNSDSDSLFDNEADSGTDTDLDSLLAEEDSNDDDDLFDDEVRHPPEHYRANAATLDVQRLRQRRYSPKTQAQLDRVKEHYAQYCTFQTWDPAKCYDEISPHFIHGFLSWACDQRRGKGGRRRPGIKYASSLETFWKCYLIVYRIETGRKIDPMIQVNGQDVVKIVAVEKKLDFTKRPSATMYAEDLAEYARVLLATTEMTFDIGWLRIQLVLFCQLAGITGNRPEALVELRYRHLKLTLIRDPDGGGRPRLFIELTPEFTKGFLGSKDVNEFKIPEIIYDPTLVLSPHVFLLGMLFKARAFKSPSIDCPERLYSLKILKGLNEQPLPLRDEMNDEFIFCEAVREAQGVRIARELQLSSGSVRYRMKVGGEITGFGQILKPYNLRDGSAKGLNESPDVSDSLQNKILQHASIGTFLKHYLNDINVDLQGVYRRLDTQKDLMRFACSMSRSIDPRRPRKLTPEQTASVNDLPYILKLQKRVNDLSNASIGRRKDDRLQKATKRLFNEKQRKRRELLKDIKERYKSEQPVKDSERQLSGMVVDEDTRDALVQADMSPEQLGLVDAILTLPGKSLEQELQRRIMAINAVTLYCGVEEGAPSRHVRRGPLGTDVSPRAPAAEPDVALRQAISSIQADKRPKICFVCIGTPHLTMRERVAEYATPGSLSRHFVRKHVSKLEDGQFVNCMECNVRLKTRKDLLIHAERFHGTVSRGPAERLLF</sequence>
<comment type="caution">
    <text evidence="3">The sequence shown here is derived from an EMBL/GenBank/DDBJ whole genome shotgun (WGS) entry which is preliminary data.</text>
</comment>
<dbReference type="EMBL" id="FJUW01000043">
    <property type="protein sequence ID" value="CZT07787.1"/>
    <property type="molecule type" value="Genomic_DNA"/>
</dbReference>
<organism evidence="3 4">
    <name type="scientific">Rhynchosporium graminicola</name>
    <dbReference type="NCBI Taxonomy" id="2792576"/>
    <lineage>
        <taxon>Eukaryota</taxon>
        <taxon>Fungi</taxon>
        <taxon>Dikarya</taxon>
        <taxon>Ascomycota</taxon>
        <taxon>Pezizomycotina</taxon>
        <taxon>Leotiomycetes</taxon>
        <taxon>Helotiales</taxon>
        <taxon>Ploettnerulaceae</taxon>
        <taxon>Rhynchosporium</taxon>
    </lineage>
</organism>
<gene>
    <name evidence="3" type="ORF">RCO7_11247</name>
</gene>
<evidence type="ECO:0000313" key="3">
    <source>
        <dbReference type="EMBL" id="CZT07787.1"/>
    </source>
</evidence>
<dbReference type="STRING" id="914237.A0A1E1LBC8"/>
<dbReference type="InParanoid" id="A0A1E1LBC8"/>
<evidence type="ECO:0000313" key="4">
    <source>
        <dbReference type="Proteomes" id="UP000178129"/>
    </source>
</evidence>
<evidence type="ECO:0000259" key="2">
    <source>
        <dbReference type="PROSITE" id="PS00028"/>
    </source>
</evidence>
<dbReference type="Proteomes" id="UP000178129">
    <property type="component" value="Unassembled WGS sequence"/>
</dbReference>
<dbReference type="PANTHER" id="PTHR37535">
    <property type="entry name" value="FLUG DOMAIN PROTEIN"/>
    <property type="match status" value="1"/>
</dbReference>
<dbReference type="PROSITE" id="PS00028">
    <property type="entry name" value="ZINC_FINGER_C2H2_1"/>
    <property type="match status" value="1"/>
</dbReference>
<dbReference type="InterPro" id="IPR013087">
    <property type="entry name" value="Znf_C2H2_type"/>
</dbReference>
<keyword evidence="4" id="KW-1185">Reference proteome</keyword>
<evidence type="ECO:0000256" key="1">
    <source>
        <dbReference type="SAM" id="MobiDB-lite"/>
    </source>
</evidence>
<dbReference type="AlphaFoldDB" id="A0A1E1LBC8"/>
<reference evidence="4" key="1">
    <citation type="submission" date="2016-03" db="EMBL/GenBank/DDBJ databases">
        <authorList>
            <person name="Ploux O."/>
        </authorList>
    </citation>
    <scope>NUCLEOTIDE SEQUENCE [LARGE SCALE GENOMIC DNA]</scope>
    <source>
        <strain evidence="4">UK7</strain>
    </source>
</reference>
<dbReference type="PANTHER" id="PTHR37535:SF2">
    <property type="entry name" value="FINGER DOMAIN PROTEIN, PUTATIVE (AFU_ORTHOLOGUE AFUA_6G09300)-RELATED"/>
    <property type="match status" value="1"/>
</dbReference>